<feature type="compositionally biased region" description="Basic and acidic residues" evidence="1">
    <location>
        <begin position="170"/>
        <end position="179"/>
    </location>
</feature>
<organism evidence="2">
    <name type="scientific">Darwinula stevensoni</name>
    <dbReference type="NCBI Taxonomy" id="69355"/>
    <lineage>
        <taxon>Eukaryota</taxon>
        <taxon>Metazoa</taxon>
        <taxon>Ecdysozoa</taxon>
        <taxon>Arthropoda</taxon>
        <taxon>Crustacea</taxon>
        <taxon>Oligostraca</taxon>
        <taxon>Ostracoda</taxon>
        <taxon>Podocopa</taxon>
        <taxon>Podocopida</taxon>
        <taxon>Darwinulocopina</taxon>
        <taxon>Darwinuloidea</taxon>
        <taxon>Darwinulidae</taxon>
        <taxon>Darwinula</taxon>
    </lineage>
</organism>
<feature type="compositionally biased region" description="Low complexity" evidence="1">
    <location>
        <begin position="202"/>
        <end position="212"/>
    </location>
</feature>
<gene>
    <name evidence="2" type="ORF">DSTB1V02_LOCUS14060</name>
</gene>
<proteinExistence type="predicted"/>
<keyword evidence="3" id="KW-1185">Reference proteome</keyword>
<sequence>GPSVSRSLSRASDLTKTTHSGLSQVQVNELTFFPPGQKPPPHPDILPGTADEISPYAMFPIPVKDDPRRKAKWKQTASLPRKSAPELHPLATMHHEAQFTSRETLKLDECAPLRTGTGTGRPKSSYHRRPPAFAGDGRRPPAFDDDGESPEPDSEDSLPNTRHTPPAAPRPRDRKRESPGRPVSYQQHHYPRKARSRRSADPVGPVGPVGPVDSVDAADTVDRIKAQINASSRHQGTLTTNEFTISV</sequence>
<dbReference type="AlphaFoldDB" id="A0A7R9AHJ2"/>
<evidence type="ECO:0000313" key="2">
    <source>
        <dbReference type="EMBL" id="CAD7254314.1"/>
    </source>
</evidence>
<reference evidence="2" key="1">
    <citation type="submission" date="2020-11" db="EMBL/GenBank/DDBJ databases">
        <authorList>
            <person name="Tran Van P."/>
        </authorList>
    </citation>
    <scope>NUCLEOTIDE SEQUENCE</scope>
</reference>
<dbReference type="Proteomes" id="UP000677054">
    <property type="component" value="Unassembled WGS sequence"/>
</dbReference>
<dbReference type="EMBL" id="LR908480">
    <property type="protein sequence ID" value="CAD7254314.1"/>
    <property type="molecule type" value="Genomic_DNA"/>
</dbReference>
<feature type="region of interest" description="Disordered" evidence="1">
    <location>
        <begin position="60"/>
        <end position="215"/>
    </location>
</feature>
<protein>
    <submittedName>
        <fullName evidence="2">Uncharacterized protein</fullName>
    </submittedName>
</protein>
<feature type="region of interest" description="Disordered" evidence="1">
    <location>
        <begin position="1"/>
        <end position="23"/>
    </location>
</feature>
<dbReference type="EMBL" id="CAJPEV010008962">
    <property type="protein sequence ID" value="CAG0905485.1"/>
    <property type="molecule type" value="Genomic_DNA"/>
</dbReference>
<feature type="non-terminal residue" evidence="2">
    <location>
        <position position="1"/>
    </location>
</feature>
<name>A0A7R9AHJ2_9CRUS</name>
<evidence type="ECO:0000313" key="3">
    <source>
        <dbReference type="Proteomes" id="UP000677054"/>
    </source>
</evidence>
<feature type="compositionally biased region" description="Basic and acidic residues" evidence="1">
    <location>
        <begin position="93"/>
        <end position="111"/>
    </location>
</feature>
<evidence type="ECO:0000256" key="1">
    <source>
        <dbReference type="SAM" id="MobiDB-lite"/>
    </source>
</evidence>
<accession>A0A7R9AHJ2</accession>
<feature type="compositionally biased region" description="Acidic residues" evidence="1">
    <location>
        <begin position="143"/>
        <end position="156"/>
    </location>
</feature>